<organism evidence="1 2">
    <name type="scientific">Microbulbifer okhotskensis</name>
    <dbReference type="NCBI Taxonomy" id="2926617"/>
    <lineage>
        <taxon>Bacteria</taxon>
        <taxon>Pseudomonadati</taxon>
        <taxon>Pseudomonadota</taxon>
        <taxon>Gammaproteobacteria</taxon>
        <taxon>Cellvibrionales</taxon>
        <taxon>Microbulbiferaceae</taxon>
        <taxon>Microbulbifer</taxon>
    </lineage>
</organism>
<dbReference type="InterPro" id="IPR013785">
    <property type="entry name" value="Aldolase_TIM"/>
</dbReference>
<protein>
    <submittedName>
        <fullName evidence="1">Imidazole glycerol phosphate synthase subunit HisF</fullName>
    </submittedName>
</protein>
<name>A0A9X2EWJ2_9GAMM</name>
<feature type="non-terminal residue" evidence="1">
    <location>
        <position position="1"/>
    </location>
</feature>
<keyword evidence="2" id="KW-1185">Reference proteome</keyword>
<accession>A0A9X2EWJ2</accession>
<dbReference type="Gene3D" id="3.20.20.70">
    <property type="entry name" value="Aldolase class I"/>
    <property type="match status" value="1"/>
</dbReference>
<proteinExistence type="predicted"/>
<evidence type="ECO:0000313" key="2">
    <source>
        <dbReference type="Proteomes" id="UP001139028"/>
    </source>
</evidence>
<sequence>DAGLAASIFHFGEVGIKELKDYLAEQRIPVRPV</sequence>
<evidence type="ECO:0000313" key="1">
    <source>
        <dbReference type="EMBL" id="MCO1337221.1"/>
    </source>
</evidence>
<reference evidence="1" key="1">
    <citation type="journal article" date="2022" name="Arch. Microbiol.">
        <title>Microbulbifer okhotskensis sp. nov., isolated from a deep bottom sediment of the Okhotsk Sea.</title>
        <authorList>
            <person name="Romanenko L."/>
            <person name="Kurilenko V."/>
            <person name="Otstavnykh N."/>
            <person name="Velansky P."/>
            <person name="Isaeva M."/>
            <person name="Mikhailov V."/>
        </authorList>
    </citation>
    <scope>NUCLEOTIDE SEQUENCE</scope>
    <source>
        <strain evidence="1">OS29</strain>
    </source>
</reference>
<gene>
    <name evidence="1" type="ORF">MO867_23150</name>
</gene>
<dbReference type="AlphaFoldDB" id="A0A9X2EWJ2"/>
<dbReference type="Proteomes" id="UP001139028">
    <property type="component" value="Unassembled WGS sequence"/>
</dbReference>
<comment type="caution">
    <text evidence="1">The sequence shown here is derived from an EMBL/GenBank/DDBJ whole genome shotgun (WGS) entry which is preliminary data.</text>
</comment>
<dbReference type="EMBL" id="JALBWM010000522">
    <property type="protein sequence ID" value="MCO1337221.1"/>
    <property type="molecule type" value="Genomic_DNA"/>
</dbReference>